<keyword evidence="11" id="KW-1185">Reference proteome</keyword>
<keyword evidence="4" id="KW-0274">FAD</keyword>
<keyword evidence="7" id="KW-0411">Iron-sulfur</keyword>
<evidence type="ECO:0000256" key="5">
    <source>
        <dbReference type="ARBA" id="ARBA00023002"/>
    </source>
</evidence>
<dbReference type="InterPro" id="IPR017896">
    <property type="entry name" value="4Fe4S_Fe-S-bd"/>
</dbReference>
<evidence type="ECO:0000313" key="10">
    <source>
        <dbReference type="EMBL" id="GBQ04933.1"/>
    </source>
</evidence>
<dbReference type="InterPro" id="IPR017900">
    <property type="entry name" value="4Fe4S_Fe_S_CS"/>
</dbReference>
<gene>
    <name evidence="10" type="ORF">AA15669_0220</name>
</gene>
<comment type="caution">
    <text evidence="10">The sequence shown here is derived from an EMBL/GenBank/DDBJ whole genome shotgun (WGS) entry which is preliminary data.</text>
</comment>
<dbReference type="SUPFAM" id="SSF46548">
    <property type="entry name" value="alpha-helical ferredoxin"/>
    <property type="match status" value="1"/>
</dbReference>
<evidence type="ECO:0000313" key="11">
    <source>
        <dbReference type="Proteomes" id="UP001062901"/>
    </source>
</evidence>
<dbReference type="InterPro" id="IPR036318">
    <property type="entry name" value="FAD-bd_PCMH-like_sf"/>
</dbReference>
<evidence type="ECO:0000256" key="2">
    <source>
        <dbReference type="ARBA" id="ARBA00022630"/>
    </source>
</evidence>
<dbReference type="Pfam" id="PF13183">
    <property type="entry name" value="Fer4_8"/>
    <property type="match status" value="1"/>
</dbReference>
<name>A0ABQ0NWC0_9PROT</name>
<evidence type="ECO:0000259" key="8">
    <source>
        <dbReference type="PROSITE" id="PS51379"/>
    </source>
</evidence>
<dbReference type="InterPro" id="IPR016169">
    <property type="entry name" value="FAD-bd_PCMH_sub2"/>
</dbReference>
<evidence type="ECO:0000256" key="4">
    <source>
        <dbReference type="ARBA" id="ARBA00022827"/>
    </source>
</evidence>
<dbReference type="InterPro" id="IPR004113">
    <property type="entry name" value="FAD-bd_oxidored_4_C"/>
</dbReference>
<dbReference type="PROSITE" id="PS51387">
    <property type="entry name" value="FAD_PCMH"/>
    <property type="match status" value="1"/>
</dbReference>
<dbReference type="EMBL" id="BAQD01000001">
    <property type="protein sequence ID" value="GBQ04933.1"/>
    <property type="molecule type" value="Genomic_DNA"/>
</dbReference>
<keyword evidence="5" id="KW-0560">Oxidoreductase</keyword>
<evidence type="ECO:0000256" key="3">
    <source>
        <dbReference type="ARBA" id="ARBA00022723"/>
    </source>
</evidence>
<dbReference type="PROSITE" id="PS00198">
    <property type="entry name" value="4FE4S_FER_1"/>
    <property type="match status" value="1"/>
</dbReference>
<keyword evidence="6" id="KW-0408">Iron</keyword>
<evidence type="ECO:0000256" key="6">
    <source>
        <dbReference type="ARBA" id="ARBA00023004"/>
    </source>
</evidence>
<evidence type="ECO:0000256" key="7">
    <source>
        <dbReference type="ARBA" id="ARBA00023014"/>
    </source>
</evidence>
<dbReference type="InterPro" id="IPR009051">
    <property type="entry name" value="Helical_ferredxn"/>
</dbReference>
<dbReference type="Gene3D" id="1.10.1060.10">
    <property type="entry name" value="Alpha-helical ferredoxin"/>
    <property type="match status" value="1"/>
</dbReference>
<sequence length="965" mass="108655">MTSRHHESHELTMFVHYLKDGEFEGDVGSSYAERLIAATDNSIYQQMPKLSIYPKHGKDLTLAVEAAQQAQIPLSPRGGGTGTNAQSLTQGVMVDVSRYMDQIIEYDPEKLTVRVQPGVILSRLNAFLKPYGVFFPPMVSTATRATIGGMIATDASGKGSRIYGKTSDYVEALNVVLSDGSSFCAKAFTQEETQTLLKGTSRTSIACRELYRVVTEQQDEIERVFPKMNRGLTGYNLQKICLESGEFNPIRLFAGSEGTLVLTEEIVLRVKKIPTHRSLLVVRYDDFDAALQHIKPLLSSDPLAIEVLDDRLLDTARDDASWSTIKEALGGETEKPVRGINFVEFAGDDISSLEQHLKQAKQLSSFPGVIDCHTVVDPAVISQLWELRAKAVGLLGRPRGNKQGVPFVEDTAVPPDNLPAYVRDFRRVLDNEQLDYGMFGHADVGCLHVRPFLNMQSPEDQRRIRRITDKVAQLTHHYGGLLWGEHGRGVRGEFSPLFFGETLFSELCRIKKAFDPNDLFNRGKLVPVDGHHVLKIDEIPFRGTFDASIKEKHQENYREAIDCNGNGTCFNQEPDIIMCPSYKGTKDRLQSPKGRAALLREWLRLSAAPRKNKKAYRSFLSSVKRNLDTCLACKACSSQCPIRVDIPKLRSRFYSEYYRFRVRPLKDYLILFLEPLLTLGRCMPRLTNFGMQNSLSKKILSFIGLVDLPSLSPATLPSSAQITDKWLQDGDRRKKVVILQDSFTGSFDGTLVEDAYSLLRKLGYDVRVTPVLNNGKACHVKGFRQPFLRTAKKIIQAVSSITQNNIPVITLDPATGLMFEHEYRDEYGEHLAYPCSPEKFLYDRREDHKGILSKKCDVHFISHCTSQALIPENGQLWSHVMSSFGISMTQKKLGCCGMAGLFGHEKENVDLSKKIFRQHWRNHVDSFSLAEGFSCRCQSERMTDFRPLHPLQFLNRALFEEAAAE</sequence>
<dbReference type="Gene3D" id="3.30.465.10">
    <property type="match status" value="1"/>
</dbReference>
<keyword evidence="2" id="KW-0285">Flavoprotein</keyword>
<dbReference type="SUPFAM" id="SSF56176">
    <property type="entry name" value="FAD-binding/transporter-associated domain-like"/>
    <property type="match status" value="1"/>
</dbReference>
<evidence type="ECO:0000256" key="1">
    <source>
        <dbReference type="ARBA" id="ARBA00001974"/>
    </source>
</evidence>
<protein>
    <submittedName>
        <fullName evidence="10">Oxidoreductase</fullName>
    </submittedName>
</protein>
<dbReference type="PROSITE" id="PS51379">
    <property type="entry name" value="4FE4S_FER_2"/>
    <property type="match status" value="1"/>
</dbReference>
<dbReference type="Gene3D" id="3.30.70.2740">
    <property type="match status" value="1"/>
</dbReference>
<keyword evidence="3" id="KW-0479">Metal-binding</keyword>
<feature type="domain" description="FAD-binding PCMH-type" evidence="9">
    <location>
        <begin position="44"/>
        <end position="273"/>
    </location>
</feature>
<dbReference type="InterPro" id="IPR016164">
    <property type="entry name" value="FAD-linked_Oxase-like_C"/>
</dbReference>
<evidence type="ECO:0000259" key="9">
    <source>
        <dbReference type="PROSITE" id="PS51387"/>
    </source>
</evidence>
<dbReference type="PANTHER" id="PTHR11748">
    <property type="entry name" value="D-LACTATE DEHYDROGENASE"/>
    <property type="match status" value="1"/>
</dbReference>
<dbReference type="RefSeq" id="WP_018979493.1">
    <property type="nucleotide sequence ID" value="NZ_BAQD01000001.1"/>
</dbReference>
<dbReference type="InterPro" id="IPR006094">
    <property type="entry name" value="Oxid_FAD_bind_N"/>
</dbReference>
<comment type="cofactor">
    <cofactor evidence="1">
        <name>FAD</name>
        <dbReference type="ChEBI" id="CHEBI:57692"/>
    </cofactor>
</comment>
<accession>A0ABQ0NWC0</accession>
<dbReference type="PANTHER" id="PTHR11748:SF119">
    <property type="entry name" value="D-2-HYDROXYGLUTARATE DEHYDROGENASE"/>
    <property type="match status" value="1"/>
</dbReference>
<organism evidence="10 11">
    <name type="scientific">Saccharibacter floricola DSM 15669</name>
    <dbReference type="NCBI Taxonomy" id="1123227"/>
    <lineage>
        <taxon>Bacteria</taxon>
        <taxon>Pseudomonadati</taxon>
        <taxon>Pseudomonadota</taxon>
        <taxon>Alphaproteobacteria</taxon>
        <taxon>Acetobacterales</taxon>
        <taxon>Acetobacteraceae</taxon>
        <taxon>Saccharibacter</taxon>
    </lineage>
</organism>
<dbReference type="InterPro" id="IPR016166">
    <property type="entry name" value="FAD-bd_PCMH"/>
</dbReference>
<proteinExistence type="predicted"/>
<dbReference type="Pfam" id="PF01565">
    <property type="entry name" value="FAD_binding_4"/>
    <property type="match status" value="1"/>
</dbReference>
<dbReference type="SUPFAM" id="SSF55103">
    <property type="entry name" value="FAD-linked oxidases, C-terminal domain"/>
    <property type="match status" value="1"/>
</dbReference>
<dbReference type="Proteomes" id="UP001062901">
    <property type="component" value="Unassembled WGS sequence"/>
</dbReference>
<feature type="domain" description="4Fe-4S ferredoxin-type" evidence="8">
    <location>
        <begin position="621"/>
        <end position="652"/>
    </location>
</feature>
<dbReference type="Pfam" id="PF02913">
    <property type="entry name" value="FAD-oxidase_C"/>
    <property type="match status" value="1"/>
</dbReference>
<reference evidence="10" key="1">
    <citation type="submission" date="2013-04" db="EMBL/GenBank/DDBJ databases">
        <title>The genome sequencing project of 58 acetic acid bacteria.</title>
        <authorList>
            <person name="Okamoto-Kainuma A."/>
            <person name="Ishikawa M."/>
            <person name="Umino S."/>
            <person name="Koizumi Y."/>
            <person name="Shiwa Y."/>
            <person name="Yoshikawa H."/>
            <person name="Matsutani M."/>
            <person name="Matsushita K."/>
        </authorList>
    </citation>
    <scope>NUCLEOTIDE SEQUENCE</scope>
    <source>
        <strain evidence="10">DSM 15669</strain>
    </source>
</reference>